<dbReference type="EMBL" id="JACMSC010000008">
    <property type="protein sequence ID" value="KAG6510896.1"/>
    <property type="molecule type" value="Genomic_DNA"/>
</dbReference>
<evidence type="ECO:0008006" key="7">
    <source>
        <dbReference type="Google" id="ProtNLM"/>
    </source>
</evidence>
<dbReference type="FunFam" id="3.40.50.1100:FF:000081">
    <property type="entry name" value="D-cysteine desulfhydrase 2 mitochondrial"/>
    <property type="match status" value="1"/>
</dbReference>
<comment type="similarity">
    <text evidence="2">Belongs to the ACC deaminase/D-cysteine desulfhydrase family.</text>
</comment>
<evidence type="ECO:0000256" key="4">
    <source>
        <dbReference type="SAM" id="Coils"/>
    </source>
</evidence>
<dbReference type="PANTHER" id="PTHR43780">
    <property type="entry name" value="1-AMINOCYCLOPROPANE-1-CARBOXYLATE DEAMINASE-RELATED"/>
    <property type="match status" value="1"/>
</dbReference>
<evidence type="ECO:0000256" key="1">
    <source>
        <dbReference type="ARBA" id="ARBA00001933"/>
    </source>
</evidence>
<keyword evidence="6" id="KW-1185">Reference proteome</keyword>
<keyword evidence="3" id="KW-0663">Pyridoxal phosphate</keyword>
<dbReference type="PANTHER" id="PTHR43780:SF7">
    <property type="entry name" value="D-CYSTEINE DESULFHYDRASE 2, MITOCHONDRIAL"/>
    <property type="match status" value="1"/>
</dbReference>
<sequence>MSLRCGVVLRPWSVHGSPAIPCRMGFPSVVAFNHPRHRLVGSDHLRIQLDQLRAEAEITRSKANNARLRLMRLTEAAENLQKRAAKSIQVGKENEARELLIQKKKLLQALEKSKNRIEVLDKLSAKVTEAISLKETQLIGQVAIPPVDNQLDSHQQIHFISLNEETYEKSSSGSSETLLKHMFEQIDLKLCSVEADIDNFLSAQTEESKEVQVNAKLELCEILKDVLRIREKKIYIYEIDNVSVVSPEGRRCTGEGQEGREGKEEMSLRRVTITVAAPLPPPLQTPPQLPRLRVAPCRRCYSNSKPSPLLRRQWMLSSPSSPIHAISFTKPSTSSFTYYSNGLSVSHLRSAEEAKPSSSFYLIRDDLLHPLVNGNKARKLDAIIPLILRHAATDLITCGGVQSAHTAALGTIIYLSIYLSIYIGGLGEIMLNEVGFGAAVCCAERGMRAHLLLRGEQPAVPTGYNLVSLMYGSVSYVPRSVYANRNEMLMKHAELVAGDQVNVVWADDILNLENDELSLNDNGTPLWKVGNVRRVVIVNEGAGSVAALLGLIRLVEYLSQTHIFGTDQKIALVVDAGTGTTAVGLALGIAYLGLPWKVVAVMLADTKEKYEECEKCLVSNFKRVYGLESLEDDEGIVQWVERLHPRRFGKVLDGEIDLCRQIAQQTGVPLDPIYTLAAWEQAVLFADSEDEKDSLVVMLHTGGTLGLFGLAQRYASDFSSSVPNRHAL</sequence>
<dbReference type="Proteomes" id="UP000734854">
    <property type="component" value="Unassembled WGS sequence"/>
</dbReference>
<name>A0A8J5LA78_ZINOF</name>
<proteinExistence type="inferred from homology"/>
<dbReference type="InterPro" id="IPR027278">
    <property type="entry name" value="ACCD_DCysDesulf"/>
</dbReference>
<gene>
    <name evidence="5" type="ORF">ZIOFF_028941</name>
</gene>
<evidence type="ECO:0000256" key="3">
    <source>
        <dbReference type="ARBA" id="ARBA00022898"/>
    </source>
</evidence>
<feature type="coiled-coil region" evidence="4">
    <location>
        <begin position="42"/>
        <end position="123"/>
    </location>
</feature>
<comment type="cofactor">
    <cofactor evidence="1">
        <name>pyridoxal 5'-phosphate</name>
        <dbReference type="ChEBI" id="CHEBI:597326"/>
    </cofactor>
</comment>
<evidence type="ECO:0000256" key="2">
    <source>
        <dbReference type="ARBA" id="ARBA00008639"/>
    </source>
</evidence>
<accession>A0A8J5LA78</accession>
<evidence type="ECO:0000313" key="5">
    <source>
        <dbReference type="EMBL" id="KAG6510896.1"/>
    </source>
</evidence>
<dbReference type="AlphaFoldDB" id="A0A8J5LA78"/>
<comment type="caution">
    <text evidence="5">The sequence shown here is derived from an EMBL/GenBank/DDBJ whole genome shotgun (WGS) entry which is preliminary data.</text>
</comment>
<reference evidence="5 6" key="1">
    <citation type="submission" date="2020-08" db="EMBL/GenBank/DDBJ databases">
        <title>Plant Genome Project.</title>
        <authorList>
            <person name="Zhang R.-G."/>
        </authorList>
    </citation>
    <scope>NUCLEOTIDE SEQUENCE [LARGE SCALE GENOMIC DNA]</scope>
    <source>
        <tissue evidence="5">Rhizome</tissue>
    </source>
</reference>
<organism evidence="5 6">
    <name type="scientific">Zingiber officinale</name>
    <name type="common">Ginger</name>
    <name type="synonym">Amomum zingiber</name>
    <dbReference type="NCBI Taxonomy" id="94328"/>
    <lineage>
        <taxon>Eukaryota</taxon>
        <taxon>Viridiplantae</taxon>
        <taxon>Streptophyta</taxon>
        <taxon>Embryophyta</taxon>
        <taxon>Tracheophyta</taxon>
        <taxon>Spermatophyta</taxon>
        <taxon>Magnoliopsida</taxon>
        <taxon>Liliopsida</taxon>
        <taxon>Zingiberales</taxon>
        <taxon>Zingiberaceae</taxon>
        <taxon>Zingiber</taxon>
    </lineage>
</organism>
<dbReference type="Gene3D" id="3.40.50.1100">
    <property type="match status" value="2"/>
</dbReference>
<dbReference type="InterPro" id="IPR036052">
    <property type="entry name" value="TrpB-like_PALP_sf"/>
</dbReference>
<protein>
    <recommendedName>
        <fullName evidence="7">D-cysteine desulfhydrase 2, mitochondrial</fullName>
    </recommendedName>
</protein>
<keyword evidence="4" id="KW-0175">Coiled coil</keyword>
<evidence type="ECO:0000313" key="6">
    <source>
        <dbReference type="Proteomes" id="UP000734854"/>
    </source>
</evidence>
<dbReference type="SUPFAM" id="SSF53686">
    <property type="entry name" value="Tryptophan synthase beta subunit-like PLP-dependent enzymes"/>
    <property type="match status" value="2"/>
</dbReference>
<dbReference type="GO" id="GO:0019148">
    <property type="term" value="F:D-cysteine desulfhydrase activity"/>
    <property type="evidence" value="ECO:0007669"/>
    <property type="project" value="TreeGrafter"/>
</dbReference>